<reference evidence="10 11" key="1">
    <citation type="submission" date="2023-03" db="EMBL/GenBank/DDBJ databases">
        <title>Mating type loci evolution in Malassezia.</title>
        <authorList>
            <person name="Coelho M.A."/>
        </authorList>
    </citation>
    <scope>NUCLEOTIDE SEQUENCE [LARGE SCALE GENOMIC DNA]</scope>
    <source>
        <strain evidence="10 11">CBS 9725</strain>
    </source>
</reference>
<dbReference type="PANTHER" id="PTHR10507:SF0">
    <property type="entry name" value="CELL DIVISION CONTROL PROTEIN 45 HOMOLOG"/>
    <property type="match status" value="1"/>
</dbReference>
<dbReference type="GO" id="GO:0003688">
    <property type="term" value="F:DNA replication origin binding"/>
    <property type="evidence" value="ECO:0007669"/>
    <property type="project" value="TreeGrafter"/>
</dbReference>
<dbReference type="AlphaFoldDB" id="A0AAJ5YYE2"/>
<evidence type="ECO:0000256" key="2">
    <source>
        <dbReference type="ARBA" id="ARBA00009574"/>
    </source>
</evidence>
<keyword evidence="10" id="KW-0648">Protein biosynthesis</keyword>
<dbReference type="EMBL" id="CP119943">
    <property type="protein sequence ID" value="WFC98739.1"/>
    <property type="molecule type" value="Genomic_DNA"/>
</dbReference>
<evidence type="ECO:0000256" key="1">
    <source>
        <dbReference type="ARBA" id="ARBA00004123"/>
    </source>
</evidence>
<evidence type="ECO:0000256" key="5">
    <source>
        <dbReference type="ARBA" id="ARBA00022705"/>
    </source>
</evidence>
<evidence type="ECO:0000256" key="6">
    <source>
        <dbReference type="ARBA" id="ARBA00023054"/>
    </source>
</evidence>
<comment type="subcellular location">
    <subcellularLocation>
        <location evidence="1">Nucleus</location>
    </subcellularLocation>
</comment>
<dbReference type="GO" id="GO:0000727">
    <property type="term" value="P:double-strand break repair via break-induced replication"/>
    <property type="evidence" value="ECO:0007669"/>
    <property type="project" value="TreeGrafter"/>
</dbReference>
<dbReference type="InterPro" id="IPR003874">
    <property type="entry name" value="CDC45"/>
</dbReference>
<keyword evidence="10" id="KW-0396">Initiation factor</keyword>
<dbReference type="GO" id="GO:1902977">
    <property type="term" value="P:mitotic DNA replication preinitiation complex assembly"/>
    <property type="evidence" value="ECO:0007669"/>
    <property type="project" value="TreeGrafter"/>
</dbReference>
<comment type="similarity">
    <text evidence="2">Belongs to the ATG14 family.</text>
</comment>
<evidence type="ECO:0000256" key="7">
    <source>
        <dbReference type="ARBA" id="ARBA00023242"/>
    </source>
</evidence>
<dbReference type="GO" id="GO:0003682">
    <property type="term" value="F:chromatin binding"/>
    <property type="evidence" value="ECO:0007669"/>
    <property type="project" value="TreeGrafter"/>
</dbReference>
<keyword evidence="7" id="KW-0539">Nucleus</keyword>
<evidence type="ECO:0000313" key="11">
    <source>
        <dbReference type="Proteomes" id="UP001219567"/>
    </source>
</evidence>
<evidence type="ECO:0000256" key="8">
    <source>
        <dbReference type="ARBA" id="ARBA00023306"/>
    </source>
</evidence>
<evidence type="ECO:0000256" key="4">
    <source>
        <dbReference type="ARBA" id="ARBA00013807"/>
    </source>
</evidence>
<sequence length="1217" mass="136633">MMSRETRLLRAVHARNLTLPFETGNNPTASTSQTQALLGPFCFVTFRSSGDAPFYVTPIACGHQASWGEYSSAPIFPDTDFQPWARRSSSELLVGLYLSDDPESHWECAWEVEVDLRSFNSLGLELGAVRETQSNCVYLGLAQGDADHKLEYVAVHQRQTPNSDMEEVSRRALQLSLVETQMRQSYSFAQACSLIHIEGDLIKLRQTSGEIRDRCSALITGGHLFDKRQQLESRHSLKDLRHRLHTRKHELMQARASLLQSRNKLEDCQADLQRGLSLQKEAEEQTKQIQEATISVSERNEAAQREIQSHRARLLRDIEFIYPIELVNARDLLYSILGIDLPNGVATTDPKSGALIHKKHLEQSAAALNYVAQIVLLLSFYLHTSLPYPMRPLAGRLTLLDTISVMKGPRRFGLYGKGTEPYRYEYGVFLLNKNLVRLMHAYHVPVLDLRNTLPNVKNLLMTLASIQQDAPSTRIFMVVVCRPRETGDTRMLAPDTLGYAEAYQRILSIARKRVLGEAGTEAIGGAAVLVVTTPEVDSLAAARVLTRLLADDQIAFRIAPVNGYRSLHEVLSSDVEGRTELHTLIFLNLGSLMPLPTLIPIPPNCVLHVFDSHRPWNLSNLFATSHINDQIFVWDDGEIEERLVREREAYEMLEFDIDSDLEDESASESESESNTDLEEEGLSDEPRSSDDTPADQQHRKRTRAQADDSPQKRSRHLDSDQRQVYRAILAKYYSRGSWTGMSIAQMMYLLAVALGRSDRDSLWYAIIGLTSQFVNNAIHTATYEGYAAALASDVVALNPTEERPLQIRGLQDVNRYGADDQAIRVNPEELRFILYRHWSLETSMYHTSYVAAKLGIWREQGISKLRGLLAKMGLSLANCRQTYEHMDIDLKNSLVHRMESIAPEYGLTDLVFQSFTRSFGFRSMPMNASDTVEGVAALLQAAHGVRVEVEGVQVLSANPSSSTRASDTAPDRGTATYGARHLWSLDHFGMHVGARGLDVDASSTSWDQDENKPNAMWVQNFFEAYRALDTGKVSSIELLQRSLQLAKALHQAIVAQGVGIIVKQSIKTLKSFRFTVLQEGPQLNLFVHPDTLTRLGYWLIDALRDIVTEQNQRRAFHKRDKQRNGSHSSGENTQTPSPTSLPYVLAALDKSRDCYTVVGLVGASDYGDIGRNRFGLAFQEAAASSGARMRNDRFETSVLEVKRDDLLAFIETLHLQT</sequence>
<gene>
    <name evidence="10" type="primary">CDC45</name>
    <name evidence="10" type="ORF">MYAM1_001471</name>
</gene>
<feature type="compositionally biased region" description="Polar residues" evidence="9">
    <location>
        <begin position="1125"/>
        <end position="1139"/>
    </location>
</feature>
<evidence type="ECO:0000313" key="10">
    <source>
        <dbReference type="EMBL" id="WFC98739.1"/>
    </source>
</evidence>
<dbReference type="Proteomes" id="UP001219567">
    <property type="component" value="Chromosome 1"/>
</dbReference>
<feature type="compositionally biased region" description="Acidic residues" evidence="9">
    <location>
        <begin position="660"/>
        <end position="683"/>
    </location>
</feature>
<evidence type="ECO:0000256" key="3">
    <source>
        <dbReference type="ARBA" id="ARBA00010727"/>
    </source>
</evidence>
<dbReference type="GO" id="GO:0006270">
    <property type="term" value="P:DNA replication initiation"/>
    <property type="evidence" value="ECO:0007669"/>
    <property type="project" value="InterPro"/>
</dbReference>
<dbReference type="GO" id="GO:0003697">
    <property type="term" value="F:single-stranded DNA binding"/>
    <property type="evidence" value="ECO:0007669"/>
    <property type="project" value="TreeGrafter"/>
</dbReference>
<organism evidence="10 11">
    <name type="scientific">Malassezia yamatoensis</name>
    <dbReference type="NCBI Taxonomy" id="253288"/>
    <lineage>
        <taxon>Eukaryota</taxon>
        <taxon>Fungi</taxon>
        <taxon>Dikarya</taxon>
        <taxon>Basidiomycota</taxon>
        <taxon>Ustilaginomycotina</taxon>
        <taxon>Malasseziomycetes</taxon>
        <taxon>Malasseziales</taxon>
        <taxon>Malasseziaceae</taxon>
        <taxon>Malassezia</taxon>
    </lineage>
</organism>
<evidence type="ECO:0000256" key="9">
    <source>
        <dbReference type="SAM" id="MobiDB-lite"/>
    </source>
</evidence>
<dbReference type="InterPro" id="IPR018791">
    <property type="entry name" value="UV_resistance/autophagy_Atg14"/>
</dbReference>
<name>A0AAJ5YYE2_9BASI</name>
<dbReference type="GO" id="GO:0003743">
    <property type="term" value="F:translation initiation factor activity"/>
    <property type="evidence" value="ECO:0007669"/>
    <property type="project" value="UniProtKB-KW"/>
</dbReference>
<keyword evidence="5" id="KW-0235">DNA replication</keyword>
<feature type="region of interest" description="Disordered" evidence="9">
    <location>
        <begin position="660"/>
        <end position="719"/>
    </location>
</feature>
<dbReference type="PANTHER" id="PTHR10507">
    <property type="entry name" value="CDC45-RELATED PROTEIN"/>
    <property type="match status" value="1"/>
</dbReference>
<comment type="similarity">
    <text evidence="3">Belongs to the CDC45 family.</text>
</comment>
<accession>A0AAJ5YYE2</accession>
<dbReference type="Pfam" id="PF10186">
    <property type="entry name" value="ATG14"/>
    <property type="match status" value="1"/>
</dbReference>
<keyword evidence="8" id="KW-0131">Cell cycle</keyword>
<feature type="region of interest" description="Disordered" evidence="9">
    <location>
        <begin position="1113"/>
        <end position="1139"/>
    </location>
</feature>
<protein>
    <recommendedName>
        <fullName evidence="4">Autophagy-related protein 14</fullName>
    </recommendedName>
</protein>
<keyword evidence="6" id="KW-0175">Coiled coil</keyword>
<proteinExistence type="inferred from homology"/>
<keyword evidence="11" id="KW-1185">Reference proteome</keyword>
<feature type="compositionally biased region" description="Basic and acidic residues" evidence="9">
    <location>
        <begin position="704"/>
        <end position="719"/>
    </location>
</feature>
<dbReference type="GO" id="GO:0031261">
    <property type="term" value="C:DNA replication preinitiation complex"/>
    <property type="evidence" value="ECO:0007669"/>
    <property type="project" value="TreeGrafter"/>
</dbReference>
<dbReference type="GO" id="GO:0005737">
    <property type="term" value="C:cytoplasm"/>
    <property type="evidence" value="ECO:0007669"/>
    <property type="project" value="UniProtKB-ARBA"/>
</dbReference>
<dbReference type="Pfam" id="PF02724">
    <property type="entry name" value="CDC45"/>
    <property type="match status" value="1"/>
</dbReference>